<gene>
    <name evidence="1" type="ORF">DDR33_04085</name>
</gene>
<dbReference type="GO" id="GO:0004806">
    <property type="term" value="F:triacylglycerol lipase activity"/>
    <property type="evidence" value="ECO:0007669"/>
    <property type="project" value="InterPro"/>
</dbReference>
<dbReference type="Gene3D" id="1.10.260.160">
    <property type="match status" value="1"/>
</dbReference>
<dbReference type="PROSITE" id="PS51257">
    <property type="entry name" value="PROKAR_LIPOPROTEIN"/>
    <property type="match status" value="1"/>
</dbReference>
<dbReference type="InterPro" id="IPR029058">
    <property type="entry name" value="AB_hydrolase_fold"/>
</dbReference>
<dbReference type="AlphaFoldDB" id="A0A2U2PLC9"/>
<dbReference type="InterPro" id="IPR005152">
    <property type="entry name" value="Lipase_secreted"/>
</dbReference>
<proteinExistence type="predicted"/>
<dbReference type="SUPFAM" id="SSF53474">
    <property type="entry name" value="alpha/beta-Hydrolases"/>
    <property type="match status" value="1"/>
</dbReference>
<dbReference type="Proteomes" id="UP000245647">
    <property type="component" value="Unassembled WGS sequence"/>
</dbReference>
<name>A0A2U2PLC9_9SPHI</name>
<dbReference type="PANTHER" id="PTHR34853">
    <property type="match status" value="1"/>
</dbReference>
<dbReference type="GO" id="GO:0016042">
    <property type="term" value="P:lipid catabolic process"/>
    <property type="evidence" value="ECO:0007669"/>
    <property type="project" value="InterPro"/>
</dbReference>
<dbReference type="Pfam" id="PF03583">
    <property type="entry name" value="LIP"/>
    <property type="match status" value="1"/>
</dbReference>
<dbReference type="EMBL" id="QEAS01000002">
    <property type="protein sequence ID" value="PWG82201.1"/>
    <property type="molecule type" value="Genomic_DNA"/>
</dbReference>
<evidence type="ECO:0000313" key="1">
    <source>
        <dbReference type="EMBL" id="PWG82201.1"/>
    </source>
</evidence>
<evidence type="ECO:0000313" key="2">
    <source>
        <dbReference type="Proteomes" id="UP000245647"/>
    </source>
</evidence>
<evidence type="ECO:0008006" key="3">
    <source>
        <dbReference type="Google" id="ProtNLM"/>
    </source>
</evidence>
<sequence>MKHHVQLSAYFLLFIFITASCKKDRKHEETADKTNFVSASVSASLSSTQIKGLASQAGYGTFSPYLNYDVDFYKVIYTTNYKESQIEVSGLLGIPKGTPSAPSMMSAQHGTMFLDVAAPSNFPAPQAFSGFELLASVGYITLIPDFIGYGISKDLPHPYYDMEYSGSVVADMIKAVKYYLDKEKIPLGNRLFLMGYSEGGYVSLAAEKKIEAEPVEGLSLTAVVAGAGGYDLNGMLSTIATVPTYSDPSFIAMILNGYNSTYGWKRTFSDFFKDPYAGKIPSLLDGSKDGNAINQELTDSPSELLNSNFYAALLNADAEKVLKQAINANSFPGWFPKTPTRLYHGTADLAVPYETSVSAYNKFTTLGAKNIELKPIQGGTHATSILPMMQDALVWLLAADK</sequence>
<reference evidence="1 2" key="1">
    <citation type="submission" date="2018-04" db="EMBL/GenBank/DDBJ databases">
        <title>Pedobacter chongqingensis sp. nov., isolated from a rottenly hemp rope.</title>
        <authorList>
            <person name="Cai Y."/>
        </authorList>
    </citation>
    <scope>NUCLEOTIDE SEQUENCE [LARGE SCALE GENOMIC DNA]</scope>
    <source>
        <strain evidence="1 2">FJ4-8</strain>
    </source>
</reference>
<keyword evidence="2" id="KW-1185">Reference proteome</keyword>
<accession>A0A2U2PLC9</accession>
<dbReference type="Gene3D" id="3.40.50.1820">
    <property type="entry name" value="alpha/beta hydrolase"/>
    <property type="match status" value="1"/>
</dbReference>
<comment type="caution">
    <text evidence="1">The sequence shown here is derived from an EMBL/GenBank/DDBJ whole genome shotgun (WGS) entry which is preliminary data.</text>
</comment>
<organism evidence="1 2">
    <name type="scientific">Pararcticibacter amylolyticus</name>
    <dbReference type="NCBI Taxonomy" id="2173175"/>
    <lineage>
        <taxon>Bacteria</taxon>
        <taxon>Pseudomonadati</taxon>
        <taxon>Bacteroidota</taxon>
        <taxon>Sphingobacteriia</taxon>
        <taxon>Sphingobacteriales</taxon>
        <taxon>Sphingobacteriaceae</taxon>
        <taxon>Pararcticibacter</taxon>
    </lineage>
</organism>
<dbReference type="PANTHER" id="PTHR34853:SF1">
    <property type="entry name" value="LIPASE 5"/>
    <property type="match status" value="1"/>
</dbReference>
<protein>
    <recommendedName>
        <fullName evidence="3">Phospholipase</fullName>
    </recommendedName>
</protein>
<dbReference type="PIRSF" id="PIRSF029171">
    <property type="entry name" value="Esterase_LipA"/>
    <property type="match status" value="1"/>
</dbReference>
<dbReference type="OrthoDB" id="9798122at2"/>
<dbReference type="RefSeq" id="WP_109414479.1">
    <property type="nucleotide sequence ID" value="NZ_QEAS01000002.1"/>
</dbReference>